<reference evidence="2" key="1">
    <citation type="submission" date="2021-03" db="UniProtKB">
        <authorList>
            <consortium name="EnsemblPlants"/>
        </authorList>
    </citation>
    <scope>IDENTIFICATION</scope>
</reference>
<dbReference type="EMBL" id="UZAU01000814">
    <property type="status" value="NOT_ANNOTATED_CDS"/>
    <property type="molecule type" value="Genomic_DNA"/>
</dbReference>
<dbReference type="AlphaFoldDB" id="A0A803QI26"/>
<organism evidence="2 3">
    <name type="scientific">Cannabis sativa</name>
    <name type="common">Hemp</name>
    <name type="synonym">Marijuana</name>
    <dbReference type="NCBI Taxonomy" id="3483"/>
    <lineage>
        <taxon>Eukaryota</taxon>
        <taxon>Viridiplantae</taxon>
        <taxon>Streptophyta</taxon>
        <taxon>Embryophyta</taxon>
        <taxon>Tracheophyta</taxon>
        <taxon>Spermatophyta</taxon>
        <taxon>Magnoliopsida</taxon>
        <taxon>eudicotyledons</taxon>
        <taxon>Gunneridae</taxon>
        <taxon>Pentapetalae</taxon>
        <taxon>rosids</taxon>
        <taxon>fabids</taxon>
        <taxon>Rosales</taxon>
        <taxon>Cannabaceae</taxon>
        <taxon>Cannabis</taxon>
    </lineage>
</organism>
<accession>A0A803QI26</accession>
<feature type="region of interest" description="Disordered" evidence="1">
    <location>
        <begin position="201"/>
        <end position="272"/>
    </location>
</feature>
<name>A0A803QI26_CANSA</name>
<evidence type="ECO:0000256" key="1">
    <source>
        <dbReference type="SAM" id="MobiDB-lite"/>
    </source>
</evidence>
<keyword evidence="3" id="KW-1185">Reference proteome</keyword>
<sequence>MAKEENNDVVEEIVNRIENLSFVTEEEEWENIDAPTKVIGKLSMVGEEGQSTYVGFSFEEDEFKKKIMDTLSWSFNGGLLLGEEWSKPKRENHNGTSSRRQLSQMVGAVTKARSAELKVVGKLNLGLISDGQQPSGSFMEGKVAYGTMGKLSKFNGNGGPLTNGDKTSNGSEIDVRPVIRLDGCDGYSKVQMGAEFISLGDGVGDPTHEKNKPVVDMEVDDRGKRREQGDKGSLGKMEDNSDHKDMFIALGEEERYDADGAKNKSKFHFEEA</sequence>
<feature type="compositionally biased region" description="Basic and acidic residues" evidence="1">
    <location>
        <begin position="206"/>
        <end position="230"/>
    </location>
</feature>
<feature type="compositionally biased region" description="Basic and acidic residues" evidence="1">
    <location>
        <begin position="236"/>
        <end position="246"/>
    </location>
</feature>
<evidence type="ECO:0000313" key="2">
    <source>
        <dbReference type="EnsemblPlants" id="cds.evm.model.10.1005"/>
    </source>
</evidence>
<feature type="compositionally biased region" description="Basic and acidic residues" evidence="1">
    <location>
        <begin position="257"/>
        <end position="272"/>
    </location>
</feature>
<dbReference type="Proteomes" id="UP000596661">
    <property type="component" value="Unassembled WGS sequence"/>
</dbReference>
<protein>
    <submittedName>
        <fullName evidence="2">Uncharacterized protein</fullName>
    </submittedName>
</protein>
<dbReference type="Gramene" id="evm.model.10.1005">
    <property type="protein sequence ID" value="cds.evm.model.10.1005"/>
    <property type="gene ID" value="evm.TU.10.1005"/>
</dbReference>
<dbReference type="EnsemblPlants" id="evm.model.10.1005">
    <property type="protein sequence ID" value="cds.evm.model.10.1005"/>
    <property type="gene ID" value="evm.TU.10.1005"/>
</dbReference>
<evidence type="ECO:0000313" key="3">
    <source>
        <dbReference type="Proteomes" id="UP000596661"/>
    </source>
</evidence>
<proteinExistence type="predicted"/>